<evidence type="ECO:0000313" key="2">
    <source>
        <dbReference type="EMBL" id="MFD1219539.1"/>
    </source>
</evidence>
<proteinExistence type="predicted"/>
<protein>
    <submittedName>
        <fullName evidence="2">Uncharacterized protein</fullName>
    </submittedName>
</protein>
<accession>A0ABW3UGV3</accession>
<comment type="caution">
    <text evidence="2">The sequence shown here is derived from an EMBL/GenBank/DDBJ whole genome shotgun (WGS) entry which is preliminary data.</text>
</comment>
<reference evidence="3" key="1">
    <citation type="journal article" date="2019" name="Int. J. Syst. Evol. Microbiol.">
        <title>The Global Catalogue of Microorganisms (GCM) 10K type strain sequencing project: providing services to taxonomists for standard genome sequencing and annotation.</title>
        <authorList>
            <consortium name="The Broad Institute Genomics Platform"/>
            <consortium name="The Broad Institute Genome Sequencing Center for Infectious Disease"/>
            <person name="Wu L."/>
            <person name="Ma J."/>
        </authorList>
    </citation>
    <scope>NUCLEOTIDE SEQUENCE [LARGE SCALE GENOMIC DNA]</scope>
    <source>
        <strain evidence="3">CCUG 53270</strain>
    </source>
</reference>
<gene>
    <name evidence="2" type="ORF">ACFQ4B_05380</name>
</gene>
<sequence>MVNKYEWLWKTMKQHKKELVEKFEKAGKTIPIQHSSTLYVMEALELKEPENNKEKHANISMEELRGMAEGL</sequence>
<dbReference type="Proteomes" id="UP001597180">
    <property type="component" value="Unassembled WGS sequence"/>
</dbReference>
<name>A0ABW3UGV3_9BACL</name>
<keyword evidence="3" id="KW-1185">Reference proteome</keyword>
<dbReference type="EMBL" id="JBHTLU010000012">
    <property type="protein sequence ID" value="MFD1219539.1"/>
    <property type="molecule type" value="Genomic_DNA"/>
</dbReference>
<dbReference type="RefSeq" id="WP_345595070.1">
    <property type="nucleotide sequence ID" value="NZ_BAABJG010000055.1"/>
</dbReference>
<feature type="region of interest" description="Disordered" evidence="1">
    <location>
        <begin position="51"/>
        <end position="71"/>
    </location>
</feature>
<evidence type="ECO:0000256" key="1">
    <source>
        <dbReference type="SAM" id="MobiDB-lite"/>
    </source>
</evidence>
<evidence type="ECO:0000313" key="3">
    <source>
        <dbReference type="Proteomes" id="UP001597180"/>
    </source>
</evidence>
<organism evidence="2 3">
    <name type="scientific">Paenibacillus vulneris</name>
    <dbReference type="NCBI Taxonomy" id="1133364"/>
    <lineage>
        <taxon>Bacteria</taxon>
        <taxon>Bacillati</taxon>
        <taxon>Bacillota</taxon>
        <taxon>Bacilli</taxon>
        <taxon>Bacillales</taxon>
        <taxon>Paenibacillaceae</taxon>
        <taxon>Paenibacillus</taxon>
    </lineage>
</organism>